<dbReference type="InterPro" id="IPR036291">
    <property type="entry name" value="NAD(P)-bd_dom_sf"/>
</dbReference>
<dbReference type="Pfam" id="PF08240">
    <property type="entry name" value="ADH_N"/>
    <property type="match status" value="1"/>
</dbReference>
<dbReference type="InterPro" id="IPR013154">
    <property type="entry name" value="ADH-like_N"/>
</dbReference>
<sequence>MATVKRLPSAAPAIVYRAFGGPDVLRCENVPVPLPLPGEVLLRHTAIGVNFSDANARSGTFYRGQREPGAVIPGNEGMGEIVALGDDVHGFKVGDRVAYVGMGGAFFENTGAYSTYRAVPAARLIHLPDELGDIEAAGLLMKGLTASGLINRFHKPQAGDTVLIHAAASGVGLILCQWARHLGARVIGTVGSGQKADIASKHGCEHPILYRELPLVEEVRKLCPEGVDAVYDGVGKDTLLPSLDCLRSFGRLINYGNASGAPPAIDLLTLSKKGSLSVSRFALGDHVRELDDYHRALNEVLDLYAAGTIRPLIGTVMPLSEAAAAHRLLESGKSIGTIVLVP</sequence>
<name>A0A9X3AYW0_9HYPH</name>
<keyword evidence="1" id="KW-0521">NADP</keyword>
<comment type="caution">
    <text evidence="4">The sequence shown here is derived from an EMBL/GenBank/DDBJ whole genome shotgun (WGS) entry which is preliminary data.</text>
</comment>
<dbReference type="SMART" id="SM00829">
    <property type="entry name" value="PKS_ER"/>
    <property type="match status" value="1"/>
</dbReference>
<gene>
    <name evidence="4" type="ORF">NYR54_00100</name>
</gene>
<dbReference type="InterPro" id="IPR011032">
    <property type="entry name" value="GroES-like_sf"/>
</dbReference>
<dbReference type="GO" id="GO:0003960">
    <property type="term" value="F:quinone reductase (NADPH) activity"/>
    <property type="evidence" value="ECO:0007669"/>
    <property type="project" value="InterPro"/>
</dbReference>
<dbReference type="Pfam" id="PF00107">
    <property type="entry name" value="ADH_zinc_N"/>
    <property type="match status" value="1"/>
</dbReference>
<keyword evidence="2" id="KW-0560">Oxidoreductase</keyword>
<dbReference type="RefSeq" id="WP_261513299.1">
    <property type="nucleotide sequence ID" value="NZ_JAODNV010000001.1"/>
</dbReference>
<dbReference type="GO" id="GO:0070402">
    <property type="term" value="F:NADPH binding"/>
    <property type="evidence" value="ECO:0007669"/>
    <property type="project" value="TreeGrafter"/>
</dbReference>
<proteinExistence type="predicted"/>
<dbReference type="SUPFAM" id="SSF51735">
    <property type="entry name" value="NAD(P)-binding Rossmann-fold domains"/>
    <property type="match status" value="1"/>
</dbReference>
<evidence type="ECO:0000256" key="1">
    <source>
        <dbReference type="ARBA" id="ARBA00022857"/>
    </source>
</evidence>
<dbReference type="InterPro" id="IPR020843">
    <property type="entry name" value="ER"/>
</dbReference>
<dbReference type="InterPro" id="IPR013149">
    <property type="entry name" value="ADH-like_C"/>
</dbReference>
<dbReference type="CDD" id="cd05286">
    <property type="entry name" value="QOR2"/>
    <property type="match status" value="1"/>
</dbReference>
<accession>A0A9X3AYW0</accession>
<dbReference type="AlphaFoldDB" id="A0A9X3AYW0"/>
<dbReference type="Gene3D" id="3.40.50.720">
    <property type="entry name" value="NAD(P)-binding Rossmann-like Domain"/>
    <property type="match status" value="1"/>
</dbReference>
<dbReference type="SUPFAM" id="SSF50129">
    <property type="entry name" value="GroES-like"/>
    <property type="match status" value="1"/>
</dbReference>
<dbReference type="EMBL" id="JAODNV010000001">
    <property type="protein sequence ID" value="MCT8988699.1"/>
    <property type="molecule type" value="Genomic_DNA"/>
</dbReference>
<dbReference type="GO" id="GO:0005829">
    <property type="term" value="C:cytosol"/>
    <property type="evidence" value="ECO:0007669"/>
    <property type="project" value="TreeGrafter"/>
</dbReference>
<dbReference type="InterPro" id="IPR047618">
    <property type="entry name" value="QOR-like"/>
</dbReference>
<feature type="domain" description="Enoyl reductase (ER)" evidence="3">
    <location>
        <begin position="20"/>
        <end position="340"/>
    </location>
</feature>
<evidence type="ECO:0000259" key="3">
    <source>
        <dbReference type="SMART" id="SM00829"/>
    </source>
</evidence>
<dbReference type="PANTHER" id="PTHR48106">
    <property type="entry name" value="QUINONE OXIDOREDUCTASE PIG3-RELATED"/>
    <property type="match status" value="1"/>
</dbReference>
<protein>
    <submittedName>
        <fullName evidence="4">Quinone oxidoreductase</fullName>
    </submittedName>
</protein>
<dbReference type="Gene3D" id="3.90.180.10">
    <property type="entry name" value="Medium-chain alcohol dehydrogenases, catalytic domain"/>
    <property type="match status" value="1"/>
</dbReference>
<dbReference type="GO" id="GO:0035925">
    <property type="term" value="F:mRNA 3'-UTR AU-rich region binding"/>
    <property type="evidence" value="ECO:0007669"/>
    <property type="project" value="TreeGrafter"/>
</dbReference>
<keyword evidence="5" id="KW-1185">Reference proteome</keyword>
<evidence type="ECO:0000256" key="2">
    <source>
        <dbReference type="ARBA" id="ARBA00023002"/>
    </source>
</evidence>
<organism evidence="4 5">
    <name type="scientific">Chelativorans petroleitrophicus</name>
    <dbReference type="NCBI Taxonomy" id="2975484"/>
    <lineage>
        <taxon>Bacteria</taxon>
        <taxon>Pseudomonadati</taxon>
        <taxon>Pseudomonadota</taxon>
        <taxon>Alphaproteobacteria</taxon>
        <taxon>Hyphomicrobiales</taxon>
        <taxon>Phyllobacteriaceae</taxon>
        <taxon>Chelativorans</taxon>
    </lineage>
</organism>
<evidence type="ECO:0000313" key="5">
    <source>
        <dbReference type="Proteomes" id="UP001149009"/>
    </source>
</evidence>
<dbReference type="Proteomes" id="UP001149009">
    <property type="component" value="Unassembled WGS sequence"/>
</dbReference>
<evidence type="ECO:0000313" key="4">
    <source>
        <dbReference type="EMBL" id="MCT8988699.1"/>
    </source>
</evidence>
<reference evidence="4" key="1">
    <citation type="submission" date="2022-08" db="EMBL/GenBank/DDBJ databases">
        <title>Chelativorans sichuanense sp. nov., a paraffin oil-degrading bacterium isolated from a mixture of oil-based drill cuttings and paddy soil.</title>
        <authorList>
            <person name="Yu J."/>
            <person name="Liu H."/>
            <person name="Chen Q."/>
        </authorList>
    </citation>
    <scope>NUCLEOTIDE SEQUENCE</scope>
    <source>
        <strain evidence="4">SCAU 2101</strain>
    </source>
</reference>
<dbReference type="PANTHER" id="PTHR48106:SF13">
    <property type="entry name" value="QUINONE OXIDOREDUCTASE-RELATED"/>
    <property type="match status" value="1"/>
</dbReference>